<dbReference type="AlphaFoldDB" id="A0A1E4TK96"/>
<dbReference type="Proteomes" id="UP000095023">
    <property type="component" value="Unassembled WGS sequence"/>
</dbReference>
<keyword evidence="2" id="KW-1185">Reference proteome</keyword>
<dbReference type="EMBL" id="KV453841">
    <property type="protein sequence ID" value="ODV92173.1"/>
    <property type="molecule type" value="Genomic_DNA"/>
</dbReference>
<dbReference type="PANTHER" id="PTHR37449:SF1">
    <property type="entry name" value="OS02G0159950 PROTEIN"/>
    <property type="match status" value="1"/>
</dbReference>
<dbReference type="OrthoDB" id="4092442at2759"/>
<accession>A0A1E4TK96</accession>
<feature type="non-terminal residue" evidence="1">
    <location>
        <position position="1"/>
    </location>
</feature>
<name>A0A1E4TK96_9ASCO</name>
<gene>
    <name evidence="1" type="ORF">CANCADRAFT_22839</name>
</gene>
<reference evidence="2" key="1">
    <citation type="submission" date="2016-02" db="EMBL/GenBank/DDBJ databases">
        <title>Comparative genomics of biotechnologically important yeasts.</title>
        <authorList>
            <consortium name="DOE Joint Genome Institute"/>
            <person name="Riley R."/>
            <person name="Haridas S."/>
            <person name="Wolfe K.H."/>
            <person name="Lopes M.R."/>
            <person name="Hittinger C.T."/>
            <person name="Goker M."/>
            <person name="Salamov A."/>
            <person name="Wisecaver J."/>
            <person name="Long T.M."/>
            <person name="Aerts A.L."/>
            <person name="Barry K."/>
            <person name="Choi C."/>
            <person name="Clum A."/>
            <person name="Coughlan A.Y."/>
            <person name="Deshpande S."/>
            <person name="Douglass A.P."/>
            <person name="Hanson S.J."/>
            <person name="Klenk H.-P."/>
            <person name="Labutti K."/>
            <person name="Lapidus A."/>
            <person name="Lindquist E."/>
            <person name="Lipzen A."/>
            <person name="Meier-Kolthoff J.P."/>
            <person name="Ohm R.A."/>
            <person name="Otillar R.P."/>
            <person name="Pangilinan J."/>
            <person name="Peng Y."/>
            <person name="Rokas A."/>
            <person name="Rosa C.A."/>
            <person name="Scheuner C."/>
            <person name="Sibirny A.A."/>
            <person name="Slot J.C."/>
            <person name="Stielow J.B."/>
            <person name="Sun H."/>
            <person name="Kurtzman C.P."/>
            <person name="Blackwell M."/>
            <person name="Jeffries T.W."/>
            <person name="Grigoriev I.V."/>
        </authorList>
    </citation>
    <scope>NUCLEOTIDE SEQUENCE [LARGE SCALE GENOMIC DNA]</scope>
    <source>
        <strain evidence="2">NRRL Y-17796</strain>
    </source>
</reference>
<evidence type="ECO:0000313" key="1">
    <source>
        <dbReference type="EMBL" id="ODV92173.1"/>
    </source>
</evidence>
<protein>
    <submittedName>
        <fullName evidence="1">Uncharacterized protein</fullName>
    </submittedName>
</protein>
<sequence length="55" mass="5982">ASTSSINITEGLFSLAIANSCFTKRSDSPIHFDTRSDEDTEKKVEFDSVATALAR</sequence>
<proteinExistence type="predicted"/>
<evidence type="ECO:0000313" key="2">
    <source>
        <dbReference type="Proteomes" id="UP000095023"/>
    </source>
</evidence>
<organism evidence="1 2">
    <name type="scientific">Tortispora caseinolytica NRRL Y-17796</name>
    <dbReference type="NCBI Taxonomy" id="767744"/>
    <lineage>
        <taxon>Eukaryota</taxon>
        <taxon>Fungi</taxon>
        <taxon>Dikarya</taxon>
        <taxon>Ascomycota</taxon>
        <taxon>Saccharomycotina</taxon>
        <taxon>Trigonopsidomycetes</taxon>
        <taxon>Trigonopsidales</taxon>
        <taxon>Trigonopsidaceae</taxon>
        <taxon>Tortispora</taxon>
    </lineage>
</organism>
<dbReference type="PANTHER" id="PTHR37449">
    <property type="match status" value="1"/>
</dbReference>